<protein>
    <submittedName>
        <fullName evidence="3">TolC family protein</fullName>
    </submittedName>
</protein>
<dbReference type="Gene3D" id="1.20.1600.10">
    <property type="entry name" value="Outer membrane efflux proteins (OEP)"/>
    <property type="match status" value="1"/>
</dbReference>
<reference evidence="3 4" key="1">
    <citation type="journal article" date="2024" name="Chem. Sci.">
        <title>Discovery of megapolipeptins by genome mining of a Burkholderiales bacteria collection.</title>
        <authorList>
            <person name="Paulo B.S."/>
            <person name="Recchia M.J.J."/>
            <person name="Lee S."/>
            <person name="Fergusson C.H."/>
            <person name="Romanowski S.B."/>
            <person name="Hernandez A."/>
            <person name="Krull N."/>
            <person name="Liu D.Y."/>
            <person name="Cavanagh H."/>
            <person name="Bos A."/>
            <person name="Gray C.A."/>
            <person name="Murphy B.T."/>
            <person name="Linington R.G."/>
            <person name="Eustaquio A.S."/>
        </authorList>
    </citation>
    <scope>NUCLEOTIDE SEQUENCE [LARGE SCALE GENOMIC DNA]</scope>
    <source>
        <strain evidence="3 4">RL21-008-BIB-A</strain>
    </source>
</reference>
<dbReference type="EMBL" id="JAQQFM010000001">
    <property type="protein sequence ID" value="MFL9922832.1"/>
    <property type="molecule type" value="Genomic_DNA"/>
</dbReference>
<dbReference type="InterPro" id="IPR010131">
    <property type="entry name" value="MdtP/NodT-like"/>
</dbReference>
<comment type="similarity">
    <text evidence="1">Belongs to the outer membrane factor (OMF) (TC 1.B.17) family.</text>
</comment>
<organism evidence="3 4">
    <name type="scientific">Herbaspirillum lusitanum</name>
    <dbReference type="NCBI Taxonomy" id="213312"/>
    <lineage>
        <taxon>Bacteria</taxon>
        <taxon>Pseudomonadati</taxon>
        <taxon>Pseudomonadota</taxon>
        <taxon>Betaproteobacteria</taxon>
        <taxon>Burkholderiales</taxon>
        <taxon>Oxalobacteraceae</taxon>
        <taxon>Herbaspirillum</taxon>
    </lineage>
</organism>
<proteinExistence type="inferred from homology"/>
<evidence type="ECO:0000313" key="4">
    <source>
        <dbReference type="Proteomes" id="UP001629246"/>
    </source>
</evidence>
<feature type="region of interest" description="Disordered" evidence="2">
    <location>
        <begin position="494"/>
        <end position="531"/>
    </location>
</feature>
<dbReference type="InterPro" id="IPR003423">
    <property type="entry name" value="OMP_efflux"/>
</dbReference>
<dbReference type="SUPFAM" id="SSF56954">
    <property type="entry name" value="Outer membrane efflux proteins (OEP)"/>
    <property type="match status" value="1"/>
</dbReference>
<accession>A0ABW9A578</accession>
<sequence length="531" mass="57623">MNHALPAARPMRGKPRALAGRHVAPSTRAACAIVCATTLLLAGCASFSADGGFDAVNQTAQQRINKEARWIRSDADADSAAQRVRELLQQDKNTKEAGLGADDAVQIALLNNPTLQASYAALGIAEADLVQAGRLPNPGFSFSRTHAGGDIKIDRSLSLAIMNLLTMPAASAIEQRRFRQTRLQLTDQMLRTAAQTREAWYRAVAAEQSLHYLQQVNQAAEAAHELAAQMAQRGNFSKLDASREQLFYAESSAQLARARKQAGLEREALLRALGPLPGEVSGNQQPPLRLQQQLPALPPQSAQFTSENEAEQLALDQRLDVQAARLEVSGLQDSLGLTRSTRLINVLDLGYLRNSESGKAPEIGYQVSLEIPLFDWGQARVAKAEAIYMQSAQKLAAAAHEARSQVRSAYLSQRSAYQVARSYQQQIVPLRKRMSEENLLRYNGMLISVFDLLADAREQASTVSAAIEAARDFWIADSELQMAMGGIAPVRPVSPASTADATINPAQPQASPHSTHGAHQHVRQNPQGTQP</sequence>
<evidence type="ECO:0000256" key="2">
    <source>
        <dbReference type="SAM" id="MobiDB-lite"/>
    </source>
</evidence>
<evidence type="ECO:0000256" key="1">
    <source>
        <dbReference type="ARBA" id="ARBA00007613"/>
    </source>
</evidence>
<dbReference type="Proteomes" id="UP001629246">
    <property type="component" value="Unassembled WGS sequence"/>
</dbReference>
<gene>
    <name evidence="3" type="ORF">PQR62_01050</name>
</gene>
<comment type="caution">
    <text evidence="3">The sequence shown here is derived from an EMBL/GenBank/DDBJ whole genome shotgun (WGS) entry which is preliminary data.</text>
</comment>
<dbReference type="Pfam" id="PF02321">
    <property type="entry name" value="OEP"/>
    <property type="match status" value="1"/>
</dbReference>
<feature type="compositionally biased region" description="Polar residues" evidence="2">
    <location>
        <begin position="495"/>
        <end position="514"/>
    </location>
</feature>
<dbReference type="PANTHER" id="PTHR30203">
    <property type="entry name" value="OUTER MEMBRANE CATION EFFLUX PROTEIN"/>
    <property type="match status" value="1"/>
</dbReference>
<keyword evidence="4" id="KW-1185">Reference proteome</keyword>
<evidence type="ECO:0000313" key="3">
    <source>
        <dbReference type="EMBL" id="MFL9922832.1"/>
    </source>
</evidence>
<name>A0ABW9A578_9BURK</name>
<dbReference type="PANTHER" id="PTHR30203:SF24">
    <property type="entry name" value="BLR4935 PROTEIN"/>
    <property type="match status" value="1"/>
</dbReference>